<organism evidence="10 11">
    <name type="scientific">Saccharomycodes ludwigii</name>
    <dbReference type="NCBI Taxonomy" id="36035"/>
    <lineage>
        <taxon>Eukaryota</taxon>
        <taxon>Fungi</taxon>
        <taxon>Dikarya</taxon>
        <taxon>Ascomycota</taxon>
        <taxon>Saccharomycotina</taxon>
        <taxon>Saccharomycetes</taxon>
        <taxon>Saccharomycodales</taxon>
        <taxon>Saccharomycodaceae</taxon>
        <taxon>Saccharomycodes</taxon>
    </lineage>
</organism>
<protein>
    <recommendedName>
        <fullName evidence="3">rRNA-processing protein EFG1</fullName>
    </recommendedName>
    <alternativeName>
        <fullName evidence="4">rRNA-processing protein efg1</fullName>
    </alternativeName>
</protein>
<evidence type="ECO:0000313" key="10">
    <source>
        <dbReference type="EMBL" id="SSD59611.1"/>
    </source>
</evidence>
<feature type="region of interest" description="Disordered" evidence="9">
    <location>
        <begin position="1"/>
        <end position="29"/>
    </location>
</feature>
<dbReference type="GO" id="GO:0030688">
    <property type="term" value="C:preribosome, small subunit precursor"/>
    <property type="evidence" value="ECO:0007669"/>
    <property type="project" value="TreeGrafter"/>
</dbReference>
<comment type="subcellular location">
    <subcellularLocation>
        <location evidence="1">Nucleus</location>
        <location evidence="1">Nucleolus</location>
    </subcellularLocation>
</comment>
<dbReference type="InterPro" id="IPR050786">
    <property type="entry name" value="EFG1_rRNA-proc"/>
</dbReference>
<dbReference type="Proteomes" id="UP000262825">
    <property type="component" value="Unassembled WGS sequence"/>
</dbReference>
<dbReference type="EMBL" id="UFAJ01000171">
    <property type="protein sequence ID" value="SSD59611.1"/>
    <property type="molecule type" value="Genomic_DNA"/>
</dbReference>
<accession>A0A376B4P4</accession>
<keyword evidence="6 8" id="KW-0175">Coiled coil</keyword>
<evidence type="ECO:0000313" key="11">
    <source>
        <dbReference type="Proteomes" id="UP000262825"/>
    </source>
</evidence>
<reference evidence="11" key="1">
    <citation type="submission" date="2018-06" db="EMBL/GenBank/DDBJ databases">
        <authorList>
            <person name="Guldener U."/>
        </authorList>
    </citation>
    <scope>NUCLEOTIDE SEQUENCE [LARGE SCALE GENOMIC DNA]</scope>
    <source>
        <strain evidence="11">UTAD17</strain>
    </source>
</reference>
<dbReference type="InterPro" id="IPR019310">
    <property type="entry name" value="Efg1"/>
</dbReference>
<keyword evidence="7" id="KW-0539">Nucleus</keyword>
<keyword evidence="11" id="KW-1185">Reference proteome</keyword>
<comment type="similarity">
    <text evidence="2">Belongs to the EFG1 family.</text>
</comment>
<gene>
    <name evidence="10" type="ORF">SCODWIG_01372</name>
</gene>
<feature type="compositionally biased region" description="Low complexity" evidence="9">
    <location>
        <begin position="1"/>
        <end position="20"/>
    </location>
</feature>
<evidence type="ECO:0000256" key="4">
    <source>
        <dbReference type="ARBA" id="ARBA00019827"/>
    </source>
</evidence>
<dbReference type="Pfam" id="PF10153">
    <property type="entry name" value="Efg1"/>
    <property type="match status" value="1"/>
</dbReference>
<dbReference type="GO" id="GO:0005730">
    <property type="term" value="C:nucleolus"/>
    <property type="evidence" value="ECO:0007669"/>
    <property type="project" value="UniProtKB-SubCell"/>
</dbReference>
<evidence type="ECO:0000256" key="6">
    <source>
        <dbReference type="ARBA" id="ARBA00023054"/>
    </source>
</evidence>
<evidence type="ECO:0000256" key="5">
    <source>
        <dbReference type="ARBA" id="ARBA00022552"/>
    </source>
</evidence>
<evidence type="ECO:0000256" key="9">
    <source>
        <dbReference type="SAM" id="MobiDB-lite"/>
    </source>
</evidence>
<keyword evidence="5" id="KW-0698">rRNA processing</keyword>
<dbReference type="PANTHER" id="PTHR33911:SF1">
    <property type="entry name" value="RRNA-PROCESSING PROTEIN EFG1"/>
    <property type="match status" value="1"/>
</dbReference>
<dbReference type="GO" id="GO:0000462">
    <property type="term" value="P:maturation of SSU-rRNA from tricistronic rRNA transcript (SSU-rRNA, 5.8S rRNA, LSU-rRNA)"/>
    <property type="evidence" value="ECO:0007669"/>
    <property type="project" value="TreeGrafter"/>
</dbReference>
<evidence type="ECO:0000256" key="7">
    <source>
        <dbReference type="ARBA" id="ARBA00023242"/>
    </source>
</evidence>
<dbReference type="VEuPathDB" id="FungiDB:SCODWIG_01372"/>
<feature type="coiled-coil region" evidence="8">
    <location>
        <begin position="70"/>
        <end position="97"/>
    </location>
</feature>
<dbReference type="PANTHER" id="PTHR33911">
    <property type="entry name" value="RRNA-PROCESSING PROTEIN EFG1"/>
    <property type="match status" value="1"/>
</dbReference>
<sequence length="237" mass="27447">MSTYRNYSNYNNNNNNNNNKKSNRRHGNSFNNSLQIASVIGAGSNKIKKKIRDTERLLTKKKDTLPDTVKIEMERKLDALKLELANAKIRTKATKNAKKYHMVRFFERKKALKLYKKISSELEKNPENPDLSEKLLQASIDLCYVVNFPKTEKYISLYPSNKTTENSENLTTLKRKTYRDQIAKEYKQGTLAVSLDDILKGKRLDKDIIGTLHVDSASNVQENITENEDNEEDDFFE</sequence>
<evidence type="ECO:0000256" key="1">
    <source>
        <dbReference type="ARBA" id="ARBA00004604"/>
    </source>
</evidence>
<proteinExistence type="inferred from homology"/>
<evidence type="ECO:0000256" key="8">
    <source>
        <dbReference type="SAM" id="Coils"/>
    </source>
</evidence>
<dbReference type="AlphaFoldDB" id="A0A376B4P4"/>
<name>A0A376B4P4_9ASCO</name>
<evidence type="ECO:0000256" key="3">
    <source>
        <dbReference type="ARBA" id="ARBA00018689"/>
    </source>
</evidence>
<evidence type="ECO:0000256" key="2">
    <source>
        <dbReference type="ARBA" id="ARBA00006916"/>
    </source>
</evidence>